<evidence type="ECO:0000313" key="2">
    <source>
        <dbReference type="Proteomes" id="UP000051439"/>
    </source>
</evidence>
<gene>
    <name evidence="1" type="ORF">FC98_GL001397</name>
</gene>
<reference evidence="1 2" key="1">
    <citation type="journal article" date="2015" name="Genome Announc.">
        <title>Expanding the biotechnology potential of lactobacilli through comparative genomics of 213 strains and associated genera.</title>
        <authorList>
            <person name="Sun Z."/>
            <person name="Harris H.M."/>
            <person name="McCann A."/>
            <person name="Guo C."/>
            <person name="Argimon S."/>
            <person name="Zhang W."/>
            <person name="Yang X."/>
            <person name="Jeffery I.B."/>
            <person name="Cooney J.C."/>
            <person name="Kagawa T.F."/>
            <person name="Liu W."/>
            <person name="Song Y."/>
            <person name="Salvetti E."/>
            <person name="Wrobel A."/>
            <person name="Rasinkangas P."/>
            <person name="Parkhill J."/>
            <person name="Rea M.C."/>
            <person name="O'Sullivan O."/>
            <person name="Ritari J."/>
            <person name="Douillard F.P."/>
            <person name="Paul Ross R."/>
            <person name="Yang R."/>
            <person name="Briner A.E."/>
            <person name="Felis G.E."/>
            <person name="de Vos W.M."/>
            <person name="Barrangou R."/>
            <person name="Klaenhammer T.R."/>
            <person name="Caufield P.W."/>
            <person name="Cui Y."/>
            <person name="Zhang H."/>
            <person name="O'Toole P.W."/>
        </authorList>
    </citation>
    <scope>NUCLEOTIDE SEQUENCE [LARGE SCALE GENOMIC DNA]</scope>
    <source>
        <strain evidence="1 2">DSM 19906</strain>
    </source>
</reference>
<dbReference type="EMBL" id="AZEB01000024">
    <property type="protein sequence ID" value="KRL20534.1"/>
    <property type="molecule type" value="Genomic_DNA"/>
</dbReference>
<dbReference type="Proteomes" id="UP000051439">
    <property type="component" value="Unassembled WGS sequence"/>
</dbReference>
<dbReference type="PATRIC" id="fig|1423766.4.peg.1443"/>
<name>A0A0R1NJW4_9LACO</name>
<evidence type="ECO:0000313" key="1">
    <source>
        <dbReference type="EMBL" id="KRL20534.1"/>
    </source>
</evidence>
<accession>A0A0R1NJW4</accession>
<comment type="caution">
    <text evidence="1">The sequence shown here is derived from an EMBL/GenBank/DDBJ whole genome shotgun (WGS) entry which is preliminary data.</text>
</comment>
<dbReference type="AlphaFoldDB" id="A0A0R1NJW4"/>
<protein>
    <submittedName>
        <fullName evidence="1">Uncharacterized protein</fullName>
    </submittedName>
</protein>
<proteinExistence type="predicted"/>
<organism evidence="1 2">
    <name type="scientific">Lentilactobacillus kisonensis DSM 19906 = JCM 15041</name>
    <dbReference type="NCBI Taxonomy" id="1423766"/>
    <lineage>
        <taxon>Bacteria</taxon>
        <taxon>Bacillati</taxon>
        <taxon>Bacillota</taxon>
        <taxon>Bacilli</taxon>
        <taxon>Lactobacillales</taxon>
        <taxon>Lactobacillaceae</taxon>
        <taxon>Lentilactobacillus</taxon>
    </lineage>
</organism>
<dbReference type="RefSeq" id="WP_008857364.1">
    <property type="nucleotide sequence ID" value="NZ_AZEB01000024.1"/>
</dbReference>
<sequence length="68" mass="7994">MMNEHKLRAIVETFAKYNIKIETDKLKLTKVNGHPVDFDATKYMQDQLIELICKVMANQLVAEVWKKE</sequence>
<keyword evidence="2" id="KW-1185">Reference proteome</keyword>